<dbReference type="Proteomes" id="UP001148838">
    <property type="component" value="Unassembled WGS sequence"/>
</dbReference>
<protein>
    <submittedName>
        <fullName evidence="1">Uncharacterized protein</fullName>
    </submittedName>
</protein>
<evidence type="ECO:0000313" key="2">
    <source>
        <dbReference type="Proteomes" id="UP001148838"/>
    </source>
</evidence>
<keyword evidence="2" id="KW-1185">Reference proteome</keyword>
<reference evidence="1 2" key="1">
    <citation type="journal article" date="2022" name="Allergy">
        <title>Genome assembly and annotation of Periplaneta americana reveal a comprehensive cockroach allergen profile.</title>
        <authorList>
            <person name="Wang L."/>
            <person name="Xiong Q."/>
            <person name="Saelim N."/>
            <person name="Wang L."/>
            <person name="Nong W."/>
            <person name="Wan A.T."/>
            <person name="Shi M."/>
            <person name="Liu X."/>
            <person name="Cao Q."/>
            <person name="Hui J.H.L."/>
            <person name="Sookrung N."/>
            <person name="Leung T.F."/>
            <person name="Tungtrongchitr A."/>
            <person name="Tsui S.K.W."/>
        </authorList>
    </citation>
    <scope>NUCLEOTIDE SEQUENCE [LARGE SCALE GENOMIC DNA]</scope>
    <source>
        <strain evidence="1">PWHHKU_190912</strain>
    </source>
</reference>
<evidence type="ECO:0000313" key="1">
    <source>
        <dbReference type="EMBL" id="KAJ4450427.1"/>
    </source>
</evidence>
<accession>A0ABQ8TWG0</accession>
<proteinExistence type="predicted"/>
<comment type="caution">
    <text evidence="1">The sequence shown here is derived from an EMBL/GenBank/DDBJ whole genome shotgun (WGS) entry which is preliminary data.</text>
</comment>
<sequence>MAGLCEGRNVLPGSLKAICDPYPIPDIVEMEFVIVNADAIEQRSSAQSTLGLASLTRGEDTYYGAAGEYALYLFLLHDGA</sequence>
<dbReference type="EMBL" id="JAJSOF020000003">
    <property type="protein sequence ID" value="KAJ4450427.1"/>
    <property type="molecule type" value="Genomic_DNA"/>
</dbReference>
<name>A0ABQ8TWG0_PERAM</name>
<organism evidence="1 2">
    <name type="scientific">Periplaneta americana</name>
    <name type="common">American cockroach</name>
    <name type="synonym">Blatta americana</name>
    <dbReference type="NCBI Taxonomy" id="6978"/>
    <lineage>
        <taxon>Eukaryota</taxon>
        <taxon>Metazoa</taxon>
        <taxon>Ecdysozoa</taxon>
        <taxon>Arthropoda</taxon>
        <taxon>Hexapoda</taxon>
        <taxon>Insecta</taxon>
        <taxon>Pterygota</taxon>
        <taxon>Neoptera</taxon>
        <taxon>Polyneoptera</taxon>
        <taxon>Dictyoptera</taxon>
        <taxon>Blattodea</taxon>
        <taxon>Blattoidea</taxon>
        <taxon>Blattidae</taxon>
        <taxon>Blattinae</taxon>
        <taxon>Periplaneta</taxon>
    </lineage>
</organism>
<gene>
    <name evidence="1" type="ORF">ANN_01851</name>
</gene>